<reference evidence="1 2" key="2">
    <citation type="journal article" date="2022" name="Mol. Ecol. Resour.">
        <title>The genomes of chicory, endive, great burdock and yacon provide insights into Asteraceae paleo-polyploidization history and plant inulin production.</title>
        <authorList>
            <person name="Fan W."/>
            <person name="Wang S."/>
            <person name="Wang H."/>
            <person name="Wang A."/>
            <person name="Jiang F."/>
            <person name="Liu H."/>
            <person name="Zhao H."/>
            <person name="Xu D."/>
            <person name="Zhang Y."/>
        </authorList>
    </citation>
    <scope>NUCLEOTIDE SEQUENCE [LARGE SCALE GENOMIC DNA]</scope>
    <source>
        <strain evidence="2">cv. Niubang</strain>
    </source>
</reference>
<comment type="caution">
    <text evidence="1">The sequence shown here is derived from an EMBL/GenBank/DDBJ whole genome shotgun (WGS) entry which is preliminary data.</text>
</comment>
<gene>
    <name evidence="1" type="ORF">L6452_08134</name>
</gene>
<proteinExistence type="predicted"/>
<protein>
    <submittedName>
        <fullName evidence="1">Uncharacterized protein</fullName>
    </submittedName>
</protein>
<dbReference type="Proteomes" id="UP001055879">
    <property type="component" value="Linkage Group LG03"/>
</dbReference>
<evidence type="ECO:0000313" key="1">
    <source>
        <dbReference type="EMBL" id="KAI3745728.1"/>
    </source>
</evidence>
<evidence type="ECO:0000313" key="2">
    <source>
        <dbReference type="Proteomes" id="UP001055879"/>
    </source>
</evidence>
<dbReference type="EMBL" id="CM042049">
    <property type="protein sequence ID" value="KAI3745728.1"/>
    <property type="molecule type" value="Genomic_DNA"/>
</dbReference>
<sequence length="97" mass="11095">MLAQKMWLYSSSFEDSCSNYPKGDRNVWAGRLLNMLEPRANLIVLSYYNTTYMNSQCFPLPPDMSHVNDRSTDGVDFVRGYPFSLREGIPTACLMVV</sequence>
<keyword evidence="2" id="KW-1185">Reference proteome</keyword>
<name>A0ACB9DH92_ARCLA</name>
<reference evidence="2" key="1">
    <citation type="journal article" date="2022" name="Mol. Ecol. Resour.">
        <title>The genomes of chicory, endive, great burdock and yacon provide insights into Asteraceae palaeo-polyploidization history and plant inulin production.</title>
        <authorList>
            <person name="Fan W."/>
            <person name="Wang S."/>
            <person name="Wang H."/>
            <person name="Wang A."/>
            <person name="Jiang F."/>
            <person name="Liu H."/>
            <person name="Zhao H."/>
            <person name="Xu D."/>
            <person name="Zhang Y."/>
        </authorList>
    </citation>
    <scope>NUCLEOTIDE SEQUENCE [LARGE SCALE GENOMIC DNA]</scope>
    <source>
        <strain evidence="2">cv. Niubang</strain>
    </source>
</reference>
<organism evidence="1 2">
    <name type="scientific">Arctium lappa</name>
    <name type="common">Greater burdock</name>
    <name type="synonym">Lappa major</name>
    <dbReference type="NCBI Taxonomy" id="4217"/>
    <lineage>
        <taxon>Eukaryota</taxon>
        <taxon>Viridiplantae</taxon>
        <taxon>Streptophyta</taxon>
        <taxon>Embryophyta</taxon>
        <taxon>Tracheophyta</taxon>
        <taxon>Spermatophyta</taxon>
        <taxon>Magnoliopsida</taxon>
        <taxon>eudicotyledons</taxon>
        <taxon>Gunneridae</taxon>
        <taxon>Pentapetalae</taxon>
        <taxon>asterids</taxon>
        <taxon>campanulids</taxon>
        <taxon>Asterales</taxon>
        <taxon>Asteraceae</taxon>
        <taxon>Carduoideae</taxon>
        <taxon>Cardueae</taxon>
        <taxon>Arctiinae</taxon>
        <taxon>Arctium</taxon>
    </lineage>
</organism>
<accession>A0ACB9DH92</accession>